<evidence type="ECO:0000313" key="3">
    <source>
        <dbReference type="Proteomes" id="UP000001369"/>
    </source>
</evidence>
<feature type="transmembrane region" description="Helical" evidence="1">
    <location>
        <begin position="91"/>
        <end position="111"/>
    </location>
</feature>
<keyword evidence="1" id="KW-1133">Transmembrane helix</keyword>
<protein>
    <recommendedName>
        <fullName evidence="4">DDE Tnp4 domain-containing protein</fullName>
    </recommendedName>
</protein>
<dbReference type="HOGENOM" id="CLU_2071931_0_0_0"/>
<evidence type="ECO:0000256" key="1">
    <source>
        <dbReference type="SAM" id="Phobius"/>
    </source>
</evidence>
<dbReference type="AlphaFoldDB" id="C1DVB8"/>
<organism evidence="2 3">
    <name type="scientific">Sulfurihydrogenibium azorense (strain DSM 15241 / OCM 825 / Az-Fu1)</name>
    <dbReference type="NCBI Taxonomy" id="204536"/>
    <lineage>
        <taxon>Bacteria</taxon>
        <taxon>Pseudomonadati</taxon>
        <taxon>Aquificota</taxon>
        <taxon>Aquificia</taxon>
        <taxon>Aquificales</taxon>
        <taxon>Hydrogenothermaceae</taxon>
        <taxon>Sulfurihydrogenibium</taxon>
    </lineage>
</organism>
<gene>
    <name evidence="2" type="ordered locus">SULAZ_1082</name>
</gene>
<name>C1DVB8_SULAA</name>
<dbReference type="Proteomes" id="UP000001369">
    <property type="component" value="Chromosome"/>
</dbReference>
<evidence type="ECO:0008006" key="4">
    <source>
        <dbReference type="Google" id="ProtNLM"/>
    </source>
</evidence>
<keyword evidence="3" id="KW-1185">Reference proteome</keyword>
<dbReference type="EMBL" id="CP001229">
    <property type="protein sequence ID" value="ACN99109.1"/>
    <property type="molecule type" value="Genomic_DNA"/>
</dbReference>
<accession>C1DVB8</accession>
<proteinExistence type="predicted"/>
<evidence type="ECO:0000313" key="2">
    <source>
        <dbReference type="EMBL" id="ACN99109.1"/>
    </source>
</evidence>
<dbReference type="KEGG" id="saf:SULAZ_1082"/>
<sequence>MLMMVLCDRWGRVYDVWISFGSVHEVRAFRERKRRSLWFRELVENCVVYGDRGYRGCEGVIVCGSREMRAKRQVVEGVISQIKLFNAGSGWRTLTCVLVYVYAYAIGYSYYRRGELEV</sequence>
<keyword evidence="1" id="KW-0812">Transmembrane</keyword>
<keyword evidence="1" id="KW-0472">Membrane</keyword>
<reference evidence="2 3" key="1">
    <citation type="journal article" date="2009" name="J. Bacteriol.">
        <title>Complete and draft genome sequences of six members of the Aquificales.</title>
        <authorList>
            <person name="Reysenbach A.L."/>
            <person name="Hamamura N."/>
            <person name="Podar M."/>
            <person name="Griffiths E."/>
            <person name="Ferreira S."/>
            <person name="Hochstein R."/>
            <person name="Heidelberg J."/>
            <person name="Johnson J."/>
            <person name="Mead D."/>
            <person name="Pohorille A."/>
            <person name="Sarmiento M."/>
            <person name="Schweighofer K."/>
            <person name="Seshadri R."/>
            <person name="Voytek M.A."/>
        </authorList>
    </citation>
    <scope>NUCLEOTIDE SEQUENCE [LARGE SCALE GENOMIC DNA]</scope>
    <source>
        <strain evidence="3">Az-Fu1 / DSM 15241 / OCM 825</strain>
    </source>
</reference>